<dbReference type="EMBL" id="JADCSA010000003">
    <property type="protein sequence ID" value="MBE7323923.1"/>
    <property type="molecule type" value="Genomic_DNA"/>
</dbReference>
<protein>
    <submittedName>
        <fullName evidence="1">Uncharacterized protein</fullName>
    </submittedName>
</protein>
<gene>
    <name evidence="1" type="ORF">IEQ44_04570</name>
</gene>
<proteinExistence type="predicted"/>
<keyword evidence="2" id="KW-1185">Reference proteome</keyword>
<accession>A0ABR9RQS9</accession>
<dbReference type="Proteomes" id="UP000756387">
    <property type="component" value="Unassembled WGS sequence"/>
</dbReference>
<dbReference type="RefSeq" id="WP_193637233.1">
    <property type="nucleotide sequence ID" value="NZ_JADCSA010000003.1"/>
</dbReference>
<evidence type="ECO:0000313" key="2">
    <source>
        <dbReference type="Proteomes" id="UP000756387"/>
    </source>
</evidence>
<name>A0ABR9RQS9_9ACTN</name>
<sequence>MAGRIRTSLAYWLSPLFLAIPFLGLQGPPYTSDPYASPSPQAPPSR</sequence>
<organism evidence="1 2">
    <name type="scientific">Nocardioides malaquae</name>
    <dbReference type="NCBI Taxonomy" id="2773426"/>
    <lineage>
        <taxon>Bacteria</taxon>
        <taxon>Bacillati</taxon>
        <taxon>Actinomycetota</taxon>
        <taxon>Actinomycetes</taxon>
        <taxon>Propionibacteriales</taxon>
        <taxon>Nocardioidaceae</taxon>
        <taxon>Nocardioides</taxon>
    </lineage>
</organism>
<comment type="caution">
    <text evidence="1">The sequence shown here is derived from an EMBL/GenBank/DDBJ whole genome shotgun (WGS) entry which is preliminary data.</text>
</comment>
<evidence type="ECO:0000313" key="1">
    <source>
        <dbReference type="EMBL" id="MBE7323923.1"/>
    </source>
</evidence>
<reference evidence="1 2" key="1">
    <citation type="submission" date="2020-10" db="EMBL/GenBank/DDBJ databases">
        <title>Nocardioides sp. isolated from sludge.</title>
        <authorList>
            <person name="Zhang X."/>
        </authorList>
    </citation>
    <scope>NUCLEOTIDE SEQUENCE [LARGE SCALE GENOMIC DNA]</scope>
    <source>
        <strain evidence="1 2">Y6</strain>
    </source>
</reference>